<evidence type="ECO:0000313" key="3">
    <source>
        <dbReference type="Proteomes" id="UP000429607"/>
    </source>
</evidence>
<comment type="caution">
    <text evidence="2">The sequence shown here is derived from an EMBL/GenBank/DDBJ whole genome shotgun (WGS) entry which is preliminary data.</text>
</comment>
<dbReference type="EMBL" id="QXFV01003380">
    <property type="protein sequence ID" value="KAE8977274.1"/>
    <property type="molecule type" value="Genomic_DNA"/>
</dbReference>
<organism evidence="2 3">
    <name type="scientific">Phytophthora rubi</name>
    <dbReference type="NCBI Taxonomy" id="129364"/>
    <lineage>
        <taxon>Eukaryota</taxon>
        <taxon>Sar</taxon>
        <taxon>Stramenopiles</taxon>
        <taxon>Oomycota</taxon>
        <taxon>Peronosporomycetes</taxon>
        <taxon>Peronosporales</taxon>
        <taxon>Peronosporaceae</taxon>
        <taxon>Phytophthora</taxon>
    </lineage>
</organism>
<dbReference type="AlphaFoldDB" id="A0A6A3IAZ2"/>
<gene>
    <name evidence="2" type="ORF">PR001_g25177</name>
    <name evidence="1" type="ORF">PR002_g25566</name>
</gene>
<evidence type="ECO:0000313" key="1">
    <source>
        <dbReference type="EMBL" id="KAE8975587.1"/>
    </source>
</evidence>
<dbReference type="Proteomes" id="UP000435112">
    <property type="component" value="Unassembled WGS sequence"/>
</dbReference>
<protein>
    <submittedName>
        <fullName evidence="2">Uncharacterized protein</fullName>
    </submittedName>
</protein>
<name>A0A6A3IAZ2_9STRA</name>
<dbReference type="Proteomes" id="UP000429607">
    <property type="component" value="Unassembled WGS sequence"/>
</dbReference>
<dbReference type="EMBL" id="QXFU01003413">
    <property type="protein sequence ID" value="KAE8975587.1"/>
    <property type="molecule type" value="Genomic_DNA"/>
</dbReference>
<evidence type="ECO:0000313" key="2">
    <source>
        <dbReference type="EMBL" id="KAE8977274.1"/>
    </source>
</evidence>
<sequence length="112" mass="12811">MALLDGLGIVAACAQLSTNRPSGRPHKDKEYLDSTTHARYFSKQRLLKFPYADPESNEQTTRTVRGEIEGWIPPGRRGYVKWLVISRTGRHFNSSWKIWSTSSCTLRKMIPT</sequence>
<accession>A0A6A3IAZ2</accession>
<reference evidence="3 4" key="1">
    <citation type="submission" date="2018-09" db="EMBL/GenBank/DDBJ databases">
        <title>Genomic investigation of the strawberry pathogen Phytophthora fragariae indicates pathogenicity is determined by transcriptional variation in three key races.</title>
        <authorList>
            <person name="Adams T.M."/>
            <person name="Armitage A.D."/>
            <person name="Sobczyk M.K."/>
            <person name="Bates H.J."/>
            <person name="Dunwell J.M."/>
            <person name="Nellist C.F."/>
            <person name="Harrison R.J."/>
        </authorList>
    </citation>
    <scope>NUCLEOTIDE SEQUENCE [LARGE SCALE GENOMIC DNA]</scope>
    <source>
        <strain evidence="2 3">SCRP249</strain>
        <strain evidence="1 4">SCRP324</strain>
    </source>
</reference>
<proteinExistence type="predicted"/>
<evidence type="ECO:0000313" key="4">
    <source>
        <dbReference type="Proteomes" id="UP000435112"/>
    </source>
</evidence>